<dbReference type="InterPro" id="IPR026906">
    <property type="entry name" value="LRR_5"/>
</dbReference>
<evidence type="ECO:0000313" key="2">
    <source>
        <dbReference type="EMBL" id="MBO8414703.1"/>
    </source>
</evidence>
<reference evidence="2" key="1">
    <citation type="submission" date="2020-10" db="EMBL/GenBank/DDBJ databases">
        <authorList>
            <person name="Gilroy R."/>
        </authorList>
    </citation>
    <scope>NUCLEOTIDE SEQUENCE</scope>
    <source>
        <strain evidence="2">1748</strain>
    </source>
</reference>
<dbReference type="InterPro" id="IPR053139">
    <property type="entry name" value="Surface_bspA-like"/>
</dbReference>
<dbReference type="Pfam" id="PF13306">
    <property type="entry name" value="LRR_5"/>
    <property type="match status" value="4"/>
</dbReference>
<dbReference type="AlphaFoldDB" id="A0A9D9D915"/>
<dbReference type="Proteomes" id="UP000823629">
    <property type="component" value="Unassembled WGS sequence"/>
</dbReference>
<reference evidence="2" key="2">
    <citation type="journal article" date="2021" name="PeerJ">
        <title>Extensive microbial diversity within the chicken gut microbiome revealed by metagenomics and culture.</title>
        <authorList>
            <person name="Gilroy R."/>
            <person name="Ravi A."/>
            <person name="Getino M."/>
            <person name="Pursley I."/>
            <person name="Horton D.L."/>
            <person name="Alikhan N.F."/>
            <person name="Baker D."/>
            <person name="Gharbi K."/>
            <person name="Hall N."/>
            <person name="Watson M."/>
            <person name="Adriaenssens E.M."/>
            <person name="Foster-Nyarko E."/>
            <person name="Jarju S."/>
            <person name="Secka A."/>
            <person name="Antonio M."/>
            <person name="Oren A."/>
            <person name="Chaudhuri R.R."/>
            <person name="La Ragione R."/>
            <person name="Hildebrand F."/>
            <person name="Pallen M.J."/>
        </authorList>
    </citation>
    <scope>NUCLEOTIDE SEQUENCE</scope>
    <source>
        <strain evidence="2">1748</strain>
    </source>
</reference>
<proteinExistence type="predicted"/>
<name>A0A9D9D915_9BACL</name>
<feature type="signal peptide" evidence="1">
    <location>
        <begin position="1"/>
        <end position="22"/>
    </location>
</feature>
<dbReference type="SUPFAM" id="SSF52058">
    <property type="entry name" value="L domain-like"/>
    <property type="match status" value="2"/>
</dbReference>
<dbReference type="Gene3D" id="3.80.10.10">
    <property type="entry name" value="Ribonuclease Inhibitor"/>
    <property type="match status" value="3"/>
</dbReference>
<organism evidence="2 3">
    <name type="scientific">Candidatus Scatoplasma merdavium</name>
    <dbReference type="NCBI Taxonomy" id="2840932"/>
    <lineage>
        <taxon>Bacteria</taxon>
        <taxon>Bacillati</taxon>
        <taxon>Bacillota</taxon>
        <taxon>Bacilli</taxon>
        <taxon>Bacillales</taxon>
        <taxon>Candidatus Scatoplasma</taxon>
    </lineage>
</organism>
<comment type="caution">
    <text evidence="2">The sequence shown here is derived from an EMBL/GenBank/DDBJ whole genome shotgun (WGS) entry which is preliminary data.</text>
</comment>
<protein>
    <submittedName>
        <fullName evidence="2">Leucine-rich repeat domain-containing protein</fullName>
    </submittedName>
</protein>
<evidence type="ECO:0000313" key="3">
    <source>
        <dbReference type="Proteomes" id="UP000823629"/>
    </source>
</evidence>
<dbReference type="EMBL" id="JADING010000130">
    <property type="protein sequence ID" value="MBO8414703.1"/>
    <property type="molecule type" value="Genomic_DNA"/>
</dbReference>
<dbReference type="PANTHER" id="PTHR45661:SF3">
    <property type="entry name" value="IG-LIKE DOMAIN-CONTAINING PROTEIN"/>
    <property type="match status" value="1"/>
</dbReference>
<dbReference type="InterPro" id="IPR032675">
    <property type="entry name" value="LRR_dom_sf"/>
</dbReference>
<feature type="chain" id="PRO_5039132144" evidence="1">
    <location>
        <begin position="23"/>
        <end position="722"/>
    </location>
</feature>
<sequence length="722" mass="78984">MAKRKYLIASVPLLLISSLSLISCDDSNENGALYNPFENDKFTERFAYQVVAGPSGTAADIFDETPSVNDSTITLNQYTYSDGLPDIPGYVEDNGSTLIIEDSIRKDVQTVYGQGYPIVRINELCFYRNTTVSKIELPDTIEYIGDEAFRRMTNLNDINVDELTNLTYIGDRVFDEVPWYTTYLENHSGAIIFGNVLYAVNGNIGESYTVPSNIKTISPDAFAGHTELKSIVLPEGLETIGANAFDGTSLEEVVLPSSVTSVGEEAFANCESLTKLDLANAEISSEGPIVTNSPSLKELTYNGSVSVADFVDNNENSLNSIEKVTITGERGAQSLLADLPNLKEVNFTNIKVIDDNSFDNSTSLSTINGLDTLEFISDNSITSTPYYASLPDGEIYLGTAYLGSKSSSKTALKEGTTGVAKDSYASYSQSLDLPSSLKYIGESAFDNCTGINDIDIINSVEVRANAFDGAINVTSIELADNTSIGENAFNGLTKVVSLSLPYGEDLTEIFGSSLANTLTTYTFKNGPTAVAENMFRDYTKLETVTFSDSLTIINANAFNGCTALKTVDFPVSITEIASFAFANCTSLNNINFNCELNEPVEEHYSFKGLRNLQSFVFFNCTSLSTSSVNHREVEEGTFTLPESIRNIQACNFTGTAIETVNVRCPEYYFDGIYVFIDIRESQEYITISADWLNDFVQGTDENGNPYEIPYTISEINLDNYDD</sequence>
<accession>A0A9D9D915</accession>
<dbReference type="PROSITE" id="PS51257">
    <property type="entry name" value="PROKAR_LIPOPROTEIN"/>
    <property type="match status" value="1"/>
</dbReference>
<evidence type="ECO:0000256" key="1">
    <source>
        <dbReference type="SAM" id="SignalP"/>
    </source>
</evidence>
<keyword evidence="1" id="KW-0732">Signal</keyword>
<gene>
    <name evidence="2" type="ORF">IAC78_04480</name>
</gene>
<dbReference type="PANTHER" id="PTHR45661">
    <property type="entry name" value="SURFACE ANTIGEN"/>
    <property type="match status" value="1"/>
</dbReference>